<feature type="domain" description="Prenyltransferase alpha-alpha toroid" evidence="9">
    <location>
        <begin position="1103"/>
        <end position="1232"/>
    </location>
</feature>
<accession>A0A9D1TJ94</accession>
<dbReference type="Proteomes" id="UP000823937">
    <property type="component" value="Unassembled WGS sequence"/>
</dbReference>
<comment type="caution">
    <text evidence="12">The sequence shown here is derived from an EMBL/GenBank/DDBJ whole genome shotgun (WGS) entry which is preliminary data.</text>
</comment>
<dbReference type="SUPFAM" id="SSF48239">
    <property type="entry name" value="Terpenoid cyclases/Protein prenyltransferases"/>
    <property type="match status" value="2"/>
</dbReference>
<feature type="compositionally biased region" description="Basic and acidic residues" evidence="7">
    <location>
        <begin position="67"/>
        <end position="87"/>
    </location>
</feature>
<dbReference type="PANTHER" id="PTHR10559:SF18">
    <property type="entry name" value="TRANSCOBALAMIN II"/>
    <property type="match status" value="1"/>
</dbReference>
<organism evidence="12 13">
    <name type="scientific">Candidatus Pseudogracilibacillus intestinigallinarum</name>
    <dbReference type="NCBI Taxonomy" id="2838742"/>
    <lineage>
        <taxon>Bacteria</taxon>
        <taxon>Bacillati</taxon>
        <taxon>Bacillota</taxon>
        <taxon>Bacilli</taxon>
        <taxon>Bacillales</taxon>
        <taxon>Bacillaceae</taxon>
        <taxon>Pseudogracilibacillus</taxon>
    </lineage>
</organism>
<evidence type="ECO:0000259" key="9">
    <source>
        <dbReference type="Pfam" id="PF00432"/>
    </source>
</evidence>
<dbReference type="Gene3D" id="1.20.1270.70">
    <property type="entry name" value="Designed single chain three-helix bundle"/>
    <property type="match status" value="1"/>
</dbReference>
<feature type="compositionally biased region" description="Acidic residues" evidence="7">
    <location>
        <begin position="47"/>
        <end position="63"/>
    </location>
</feature>
<evidence type="ECO:0000256" key="1">
    <source>
        <dbReference type="ARBA" id="ARBA00004168"/>
    </source>
</evidence>
<evidence type="ECO:0000256" key="5">
    <source>
        <dbReference type="ARBA" id="ARBA00022737"/>
    </source>
</evidence>
<dbReference type="GO" id="GO:0003824">
    <property type="term" value="F:catalytic activity"/>
    <property type="evidence" value="ECO:0007669"/>
    <property type="project" value="InterPro"/>
</dbReference>
<feature type="compositionally biased region" description="Acidic residues" evidence="7">
    <location>
        <begin position="1289"/>
        <end position="1301"/>
    </location>
</feature>
<evidence type="ECO:0000256" key="3">
    <source>
        <dbReference type="ARBA" id="ARBA00022525"/>
    </source>
</evidence>
<dbReference type="InterPro" id="IPR013783">
    <property type="entry name" value="Ig-like_fold"/>
</dbReference>
<keyword evidence="6" id="KW-0572">Peptidoglycan-anchor</keyword>
<keyword evidence="3" id="KW-0964">Secreted</keyword>
<reference evidence="12" key="1">
    <citation type="journal article" date="2021" name="PeerJ">
        <title>Extensive microbial diversity within the chicken gut microbiome revealed by metagenomics and culture.</title>
        <authorList>
            <person name="Gilroy R."/>
            <person name="Ravi A."/>
            <person name="Getino M."/>
            <person name="Pursley I."/>
            <person name="Horton D.L."/>
            <person name="Alikhan N.F."/>
            <person name="Baker D."/>
            <person name="Gharbi K."/>
            <person name="Hall N."/>
            <person name="Watson M."/>
            <person name="Adriaenssens E.M."/>
            <person name="Foster-Nyarko E."/>
            <person name="Jarju S."/>
            <person name="Secka A."/>
            <person name="Antonio M."/>
            <person name="Oren A."/>
            <person name="Chaudhuri R.R."/>
            <person name="La Ragione R."/>
            <person name="Hildebrand F."/>
            <person name="Pallen M.J."/>
        </authorList>
    </citation>
    <scope>NUCLEOTIDE SEQUENCE</scope>
    <source>
        <strain evidence="12">CHK169-2315</strain>
    </source>
</reference>
<dbReference type="PANTHER" id="PTHR10559">
    <property type="entry name" value="TRANSCOBALAMIN-1/GASTRIC INTRINSIC FACTOR"/>
    <property type="match status" value="1"/>
</dbReference>
<evidence type="ECO:0000256" key="2">
    <source>
        <dbReference type="ARBA" id="ARBA00022512"/>
    </source>
</evidence>
<feature type="domain" description="Gram-positive cocci surface proteins LPxTG" evidence="10">
    <location>
        <begin position="1343"/>
        <end position="1380"/>
    </location>
</feature>
<dbReference type="EMBL" id="DXHX01000055">
    <property type="protein sequence ID" value="HIV74214.1"/>
    <property type="molecule type" value="Genomic_DNA"/>
</dbReference>
<name>A0A9D1TJ94_9BACI</name>
<dbReference type="InterPro" id="IPR027954">
    <property type="entry name" value="Transcobalamin-like_C"/>
</dbReference>
<dbReference type="Pfam" id="PF00746">
    <property type="entry name" value="Gram_pos_anchor"/>
    <property type="match status" value="1"/>
</dbReference>
<keyword evidence="8" id="KW-0472">Membrane</keyword>
<feature type="compositionally biased region" description="Acidic residues" evidence="7">
    <location>
        <begin position="112"/>
        <end position="130"/>
    </location>
</feature>
<dbReference type="CDD" id="cd00688">
    <property type="entry name" value="ISOPREN_C2_like"/>
    <property type="match status" value="2"/>
</dbReference>
<dbReference type="Gene3D" id="1.50.10.20">
    <property type="match status" value="2"/>
</dbReference>
<dbReference type="InterPro" id="IPR019931">
    <property type="entry name" value="LPXTG_anchor"/>
</dbReference>
<evidence type="ECO:0000259" key="10">
    <source>
        <dbReference type="Pfam" id="PF00746"/>
    </source>
</evidence>
<feature type="domain" description="Transcobalamin-like C-terminal" evidence="11">
    <location>
        <begin position="721"/>
        <end position="771"/>
    </location>
</feature>
<keyword evidence="8" id="KW-0812">Transmembrane</keyword>
<dbReference type="Pfam" id="PF14478">
    <property type="entry name" value="DUF4430"/>
    <property type="match status" value="1"/>
</dbReference>
<evidence type="ECO:0000256" key="4">
    <source>
        <dbReference type="ARBA" id="ARBA00022729"/>
    </source>
</evidence>
<feature type="compositionally biased region" description="Polar residues" evidence="7">
    <location>
        <begin position="1308"/>
        <end position="1337"/>
    </location>
</feature>
<keyword evidence="5" id="KW-0677">Repeat</keyword>
<keyword evidence="4" id="KW-0732">Signal</keyword>
<feature type="region of interest" description="Disordered" evidence="7">
    <location>
        <begin position="1275"/>
        <end position="1348"/>
    </location>
</feature>
<evidence type="ECO:0000313" key="13">
    <source>
        <dbReference type="Proteomes" id="UP000823937"/>
    </source>
</evidence>
<gene>
    <name evidence="12" type="ORF">H9895_03935</name>
</gene>
<dbReference type="Gene3D" id="2.60.40.10">
    <property type="entry name" value="Immunoglobulins"/>
    <property type="match status" value="1"/>
</dbReference>
<comment type="subcellular location">
    <subcellularLocation>
        <location evidence="1">Secreted</location>
        <location evidence="1">Cell wall</location>
        <topology evidence="1">Peptidoglycan-anchor</topology>
    </subcellularLocation>
</comment>
<dbReference type="Gene3D" id="2.170.130.30">
    <property type="match status" value="1"/>
</dbReference>
<feature type="compositionally biased region" description="Basic and acidic residues" evidence="7">
    <location>
        <begin position="131"/>
        <end position="140"/>
    </location>
</feature>
<dbReference type="NCBIfam" id="TIGR01167">
    <property type="entry name" value="LPXTG_anchor"/>
    <property type="match status" value="1"/>
</dbReference>
<evidence type="ECO:0000256" key="8">
    <source>
        <dbReference type="SAM" id="Phobius"/>
    </source>
</evidence>
<dbReference type="InterPro" id="IPR008930">
    <property type="entry name" value="Terpenoid_cyclase/PrenylTrfase"/>
</dbReference>
<keyword evidence="8" id="KW-1133">Transmembrane helix</keyword>
<feature type="domain" description="Prenyltransferase alpha-alpha toroid" evidence="9">
    <location>
        <begin position="255"/>
        <end position="389"/>
    </location>
</feature>
<evidence type="ECO:0000313" key="12">
    <source>
        <dbReference type="EMBL" id="HIV74214.1"/>
    </source>
</evidence>
<keyword evidence="2" id="KW-0134">Cell wall</keyword>
<evidence type="ECO:0000256" key="7">
    <source>
        <dbReference type="SAM" id="MobiDB-lite"/>
    </source>
</evidence>
<evidence type="ECO:0000256" key="6">
    <source>
        <dbReference type="ARBA" id="ARBA00023088"/>
    </source>
</evidence>
<feature type="region of interest" description="Disordered" evidence="7">
    <location>
        <begin position="47"/>
        <end position="141"/>
    </location>
</feature>
<protein>
    <submittedName>
        <fullName evidence="12">DUF4430 domain-containing protein</fullName>
    </submittedName>
</protein>
<reference evidence="12" key="2">
    <citation type="submission" date="2021-04" db="EMBL/GenBank/DDBJ databases">
        <authorList>
            <person name="Gilroy R."/>
        </authorList>
    </citation>
    <scope>NUCLEOTIDE SEQUENCE</scope>
    <source>
        <strain evidence="12">CHK169-2315</strain>
    </source>
</reference>
<dbReference type="Pfam" id="PF00432">
    <property type="entry name" value="Prenyltrans"/>
    <property type="match status" value="2"/>
</dbReference>
<feature type="transmembrane region" description="Helical" evidence="8">
    <location>
        <begin position="1356"/>
        <end position="1376"/>
    </location>
</feature>
<sequence>MTKGKKQLHKLISILFILVMVVSWLPTNIFANELVDEEKLIETMKEEVEEVDEDNIEESDEASSTESDNKEKEVNKTKETKKQENDSTKAQPNSKELSEEEEEQDNKKDKSEDTEEVTEETAEESNEESEEKALSKDELKSFVNESTNKTVNYYKNNQPEYTESFKGTHSDFWVFSALWSSGFKDLEKDFPWKENSNPWLDFTYWSEGKTVASSDANENAGAIIGSLILGLDPYEFGEQNLVEDLLALQSDSGMFSTIWGEAWAFVALDLVDADYDQDKHIKAILNAQSDSGLFGDTDATGWTLLALAPYMDRADVKEAINKSVDYIHEEFVENVEYPGMFGPNANTTSSVVMGLAAVGEDLYSDKWTKENSSLLEDLLEYQQEDGLFWWQKDNAGAASMATEQALLALATVEHGQSPFISMKNELEIPELPEKPEEPKETILPFNKEVPAHSKEVFEIADTQNTLTMPSNLPENTTIKVKDVTKETDLVDNNLSIAGKILSFTLNNKASNEDPFVLTMSINENVDLTKQDVDVFYYNEEKNQWVKQNGQIDKDKRTITIHPTHFSTYGVFAINDETKIDTSKLEASIEKADKETLDDKTTDSKKKFEEALKVAIDIINKTDATQEEIDEAQKALEKAIENLKERAPPVKVNVRVESQQQTLVPTTEVEVSPYDLMEYINNDNNGKSLIHNEARAIHAIIRALETVDGFDPKDDQQFGLNYGGNYIQKVGDVAEFSAGPLSGWMYYVNNEFAPVGVADFKVEDGDSIVLYFVENYIDSTFTWFDKESFKTKAEESLSLTLKGENSVEGAHILIDEKPYEVDGEKVLVDNEGNVNIKFSETGTYHVSAERLNDAGESNIVRPYTVVEVVDTDVVPEEDSTPPTITITGVKNGQRVLNEGIEFSVKAEDDVDGQVDAVVKLNGKVVKPTKSTTYAVKLIEGENTISVEAEDSSNNKAKKEIIVTYEKPKIDESIEKALTALKDYVLKTGVDSDWLAISLYQSGEKLPKSYKDVFVKNVNEQIVEALKNDRLAITDAERLAIAALALEVDPRNVDGVNLIELIYNSPDRTLYDGTVVDTMTYQGNNGLAFALIALDAGQFDIPGDAKWTREAIIEELLENQRKDGAWNLNEQSDAPNIDITAMVLTALAPYKNDEQVEKAIKDGFAFLSSVQNADGGFDGGEDVGGVTSEAASQVIIALTANGMDPKSEQFNRSVTVVDHLLNYQLDNGGFTHLFGDSEANDMATEQAFLAITAYKLFIEEGKSIYDFGVTDDENLEGTVDLDKNEDNGQSENEDENETDEIPANDDKTSSSEQGSELDQVESNDQAIGQSNQGINNSEQNRTDINDNDEQLPNTATNIYNYMLIGLLFMIIGVSFILLRRKNVLKNKEG</sequence>
<proteinExistence type="predicted"/>
<dbReference type="InterPro" id="IPR001330">
    <property type="entry name" value="Prenyltrans"/>
</dbReference>
<dbReference type="InterPro" id="IPR051588">
    <property type="entry name" value="Cobalamin_Transport"/>
</dbReference>
<evidence type="ECO:0000259" key="11">
    <source>
        <dbReference type="Pfam" id="PF14478"/>
    </source>
</evidence>